<dbReference type="AlphaFoldDB" id="A0A2M9A853"/>
<dbReference type="OrthoDB" id="9881930at2"/>
<sequence>MITPQQALEIFRKRYPKTRVLWIREHKDFYSFARQSEDGHNLITGGTPVVDKNDGSMYGLHLVKHRNLLMNFKKIDI</sequence>
<accession>A0A2M9A853</accession>
<keyword evidence="2" id="KW-1185">Reference proteome</keyword>
<evidence type="ECO:0000313" key="2">
    <source>
        <dbReference type="Proteomes" id="UP000231134"/>
    </source>
</evidence>
<dbReference type="Proteomes" id="UP000231134">
    <property type="component" value="Unassembled WGS sequence"/>
</dbReference>
<gene>
    <name evidence="1" type="ORF">BGX16_1900</name>
</gene>
<reference evidence="1 2" key="1">
    <citation type="submission" date="2017-11" db="EMBL/GenBank/DDBJ databases">
        <title>Animal gut microbial communities from fecal samples from Wisconsin, USA.</title>
        <authorList>
            <person name="Neumann A."/>
        </authorList>
    </citation>
    <scope>NUCLEOTIDE SEQUENCE [LARGE SCALE GENOMIC DNA]</scope>
    <source>
        <strain evidence="1 2">UWS3</strain>
    </source>
</reference>
<evidence type="ECO:0000313" key="1">
    <source>
        <dbReference type="EMBL" id="PJJ41894.1"/>
    </source>
</evidence>
<organism evidence="1 2">
    <name type="scientific">Hallerella succinigenes</name>
    <dbReference type="NCBI Taxonomy" id="1896222"/>
    <lineage>
        <taxon>Bacteria</taxon>
        <taxon>Pseudomonadati</taxon>
        <taxon>Fibrobacterota</taxon>
        <taxon>Fibrobacteria</taxon>
        <taxon>Fibrobacterales</taxon>
        <taxon>Fibrobacteraceae</taxon>
        <taxon>Hallerella</taxon>
    </lineage>
</organism>
<dbReference type="RefSeq" id="WP_100425808.1">
    <property type="nucleotide sequence ID" value="NZ_PGEX01000001.1"/>
</dbReference>
<name>A0A2M9A853_9BACT</name>
<dbReference type="EMBL" id="PGEX01000001">
    <property type="protein sequence ID" value="PJJ41894.1"/>
    <property type="molecule type" value="Genomic_DNA"/>
</dbReference>
<comment type="caution">
    <text evidence="1">The sequence shown here is derived from an EMBL/GenBank/DDBJ whole genome shotgun (WGS) entry which is preliminary data.</text>
</comment>
<proteinExistence type="predicted"/>
<protein>
    <submittedName>
        <fullName evidence="1">Uncharacterized protein</fullName>
    </submittedName>
</protein>